<comment type="similarity">
    <text evidence="3">In the N-terminal section; belongs to the PMEI family.</text>
</comment>
<comment type="catalytic activity">
    <reaction evidence="9">
        <text>[(1-&gt;4)-alpha-D-galacturonosyl methyl ester](n) + n H2O = [(1-&gt;4)-alpha-D-galacturonosyl](n) + n methanol + n H(+)</text>
        <dbReference type="Rhea" id="RHEA:22380"/>
        <dbReference type="Rhea" id="RHEA-COMP:14570"/>
        <dbReference type="Rhea" id="RHEA-COMP:14573"/>
        <dbReference type="ChEBI" id="CHEBI:15377"/>
        <dbReference type="ChEBI" id="CHEBI:15378"/>
        <dbReference type="ChEBI" id="CHEBI:17790"/>
        <dbReference type="ChEBI" id="CHEBI:140522"/>
        <dbReference type="ChEBI" id="CHEBI:140523"/>
        <dbReference type="EC" id="3.1.1.11"/>
    </reaction>
</comment>
<dbReference type="InterPro" id="IPR011050">
    <property type="entry name" value="Pectin_lyase_fold/virulence"/>
</dbReference>
<keyword evidence="7 9" id="KW-0063">Aspartyl esterase</keyword>
<dbReference type="Gene3D" id="2.160.20.10">
    <property type="entry name" value="Single-stranded right-handed beta-helix, Pectin lyase-like"/>
    <property type="match status" value="1"/>
</dbReference>
<protein>
    <recommendedName>
        <fullName evidence="9">Pectinesterase</fullName>
        <ecNumber evidence="9">3.1.1.11</ecNumber>
    </recommendedName>
</protein>
<dbReference type="PANTHER" id="PTHR31707">
    <property type="entry name" value="PECTINESTERASE"/>
    <property type="match status" value="1"/>
</dbReference>
<name>A0A1Q3C1C4_CEPFO</name>
<evidence type="ECO:0000256" key="9">
    <source>
        <dbReference type="RuleBase" id="RU000589"/>
    </source>
</evidence>
<keyword evidence="5 9" id="KW-0134">Cell wall</keyword>
<reference evidence="12" key="1">
    <citation type="submission" date="2016-04" db="EMBL/GenBank/DDBJ databases">
        <title>Cephalotus genome sequencing.</title>
        <authorList>
            <person name="Fukushima K."/>
            <person name="Hasebe M."/>
            <person name="Fang X."/>
        </authorList>
    </citation>
    <scope>NUCLEOTIDE SEQUENCE [LARGE SCALE GENOMIC DNA]</scope>
    <source>
        <strain evidence="12">cv. St1</strain>
    </source>
</reference>
<dbReference type="InterPro" id="IPR006501">
    <property type="entry name" value="Pectinesterase_inhib_dom"/>
</dbReference>
<dbReference type="Pfam" id="PF04043">
    <property type="entry name" value="PMEI"/>
    <property type="match status" value="1"/>
</dbReference>
<gene>
    <name evidence="11" type="ORF">CFOL_v3_17469</name>
</gene>
<dbReference type="UniPathway" id="UPA00545">
    <property type="reaction ID" value="UER00823"/>
</dbReference>
<feature type="active site" evidence="8">
    <location>
        <position position="459"/>
    </location>
</feature>
<evidence type="ECO:0000313" key="12">
    <source>
        <dbReference type="Proteomes" id="UP000187406"/>
    </source>
</evidence>
<evidence type="ECO:0000256" key="2">
    <source>
        <dbReference type="ARBA" id="ARBA00005184"/>
    </source>
</evidence>
<evidence type="ECO:0000256" key="5">
    <source>
        <dbReference type="ARBA" id="ARBA00022512"/>
    </source>
</evidence>
<dbReference type="PROSITE" id="PS00800">
    <property type="entry name" value="PECTINESTERASE_1"/>
    <property type="match status" value="1"/>
</dbReference>
<keyword evidence="12" id="KW-1185">Reference proteome</keyword>
<dbReference type="Gene3D" id="1.20.140.40">
    <property type="entry name" value="Invertase/pectin methylesterase inhibitor family protein"/>
    <property type="match status" value="1"/>
</dbReference>
<dbReference type="InterPro" id="IPR000070">
    <property type="entry name" value="Pectinesterase_cat"/>
</dbReference>
<dbReference type="FunFam" id="2.160.20.10:FF:000001">
    <property type="entry name" value="Pectinesterase"/>
    <property type="match status" value="1"/>
</dbReference>
<evidence type="ECO:0000256" key="6">
    <source>
        <dbReference type="ARBA" id="ARBA00022801"/>
    </source>
</evidence>
<evidence type="ECO:0000256" key="3">
    <source>
        <dbReference type="ARBA" id="ARBA00006027"/>
    </source>
</evidence>
<feature type="domain" description="Pectinesterase inhibitor" evidence="10">
    <location>
        <begin position="124"/>
        <end position="259"/>
    </location>
</feature>
<dbReference type="SUPFAM" id="SSF101148">
    <property type="entry name" value="Plant invertase/pectin methylesterase inhibitor"/>
    <property type="match status" value="1"/>
</dbReference>
<dbReference type="FunCoup" id="A0A1Q3C1C4">
    <property type="interactions" value="89"/>
</dbReference>
<keyword evidence="6 9" id="KW-0378">Hydrolase</keyword>
<proteinExistence type="inferred from homology"/>
<dbReference type="InterPro" id="IPR018040">
    <property type="entry name" value="Pectinesterase_Tyr_AS"/>
</dbReference>
<dbReference type="InterPro" id="IPR012334">
    <property type="entry name" value="Pectin_lyas_fold"/>
</dbReference>
<dbReference type="OrthoDB" id="2019149at2759"/>
<dbReference type="EC" id="3.1.1.11" evidence="9"/>
<dbReference type="Pfam" id="PF01095">
    <property type="entry name" value="Pectinesterase"/>
    <property type="match status" value="1"/>
</dbReference>
<sequence>MDKLPQIDQKHENQTSLLILSKRICTRSPPTHAYRLEPHMHDTFIKLLIAISLSPCHRPLLNSLTCLLTPALFALNTPLLFFTTSYPFLYSCSLLHSLQKKMSKFPFLLLLITICLCSSLGSSSKSGFLQSECLTVPSSEFVSSLISTIGTIRQVTFIVSKFANVFGDFRLSNAISDCLDLLDFSSDQLSWSVSASQTPNGKHNSTGDLSSDLRTWLSAALSNQATCIDGFDGTNSIVKSVVAGSLYQVSSLLRNLLTMVHPILGSQNVNKGGNGSGSGVGRRLKNNDQFPSWVTHGDRKMLQVNGVSADAVVAQDGTGNFTNVMDAVLAAPDYSMRRYVIYIKRGIYKEYVEIKKKKWNLMMIGDGMHVTVLSGNRSFVDGWTTFRSATFAVSGRGFIARDITFENTAGAEKHQAVALRSDSDLSVFYRCEMRGYQDTLYTHTMRQFYRECKISGTVDFIFGDATVVFQNCQLLAKKGLVDQRNTITAQGRKDPNQPTGFSIQFCNISADTDLAASLNTSATYLGRPWKLYSRTIIMQSYMSNAINPQGWLEWNGEFALDTLYYGEFMNYGPGAGLGSRVKWPGYHALNSSIEVANFTVAQFIEGNLWLPSTGVKYTAGLAV</sequence>
<evidence type="ECO:0000259" key="10">
    <source>
        <dbReference type="SMART" id="SM00856"/>
    </source>
</evidence>
<accession>A0A1Q3C1C4</accession>
<dbReference type="InterPro" id="IPR033131">
    <property type="entry name" value="Pectinesterase_Asp_AS"/>
</dbReference>
<evidence type="ECO:0000313" key="11">
    <source>
        <dbReference type="EMBL" id="GAV73986.1"/>
    </source>
</evidence>
<comment type="caution">
    <text evidence="11">The sequence shown here is derived from an EMBL/GenBank/DDBJ whole genome shotgun (WGS) entry which is preliminary data.</text>
</comment>
<dbReference type="GO" id="GO:0042545">
    <property type="term" value="P:cell wall modification"/>
    <property type="evidence" value="ECO:0007669"/>
    <property type="project" value="UniProtKB-UniRule"/>
</dbReference>
<dbReference type="GO" id="GO:0045490">
    <property type="term" value="P:pectin catabolic process"/>
    <property type="evidence" value="ECO:0007669"/>
    <property type="project" value="UniProtKB-UniRule"/>
</dbReference>
<dbReference type="SMART" id="SM00856">
    <property type="entry name" value="PMEI"/>
    <property type="match status" value="1"/>
</dbReference>
<evidence type="ECO:0000256" key="4">
    <source>
        <dbReference type="ARBA" id="ARBA00007786"/>
    </source>
</evidence>
<evidence type="ECO:0000256" key="8">
    <source>
        <dbReference type="PROSITE-ProRule" id="PRU10040"/>
    </source>
</evidence>
<keyword evidence="9" id="KW-0964">Secreted</keyword>
<dbReference type="Proteomes" id="UP000187406">
    <property type="component" value="Unassembled WGS sequence"/>
</dbReference>
<dbReference type="GO" id="GO:0004857">
    <property type="term" value="F:enzyme inhibitor activity"/>
    <property type="evidence" value="ECO:0007669"/>
    <property type="project" value="InterPro"/>
</dbReference>
<organism evidence="11 12">
    <name type="scientific">Cephalotus follicularis</name>
    <name type="common">Albany pitcher plant</name>
    <dbReference type="NCBI Taxonomy" id="3775"/>
    <lineage>
        <taxon>Eukaryota</taxon>
        <taxon>Viridiplantae</taxon>
        <taxon>Streptophyta</taxon>
        <taxon>Embryophyta</taxon>
        <taxon>Tracheophyta</taxon>
        <taxon>Spermatophyta</taxon>
        <taxon>Magnoliopsida</taxon>
        <taxon>eudicotyledons</taxon>
        <taxon>Gunneridae</taxon>
        <taxon>Pentapetalae</taxon>
        <taxon>rosids</taxon>
        <taxon>fabids</taxon>
        <taxon>Oxalidales</taxon>
        <taxon>Cephalotaceae</taxon>
        <taxon>Cephalotus</taxon>
    </lineage>
</organism>
<dbReference type="CDD" id="cd15799">
    <property type="entry name" value="PMEI-like_4"/>
    <property type="match status" value="1"/>
</dbReference>
<comment type="function">
    <text evidence="9">Acts in the modification of cell walls via demethylesterification of cell wall pectin.</text>
</comment>
<dbReference type="InterPro" id="IPR035513">
    <property type="entry name" value="Invertase/methylesterase_inhib"/>
</dbReference>
<dbReference type="SUPFAM" id="SSF51126">
    <property type="entry name" value="Pectin lyase-like"/>
    <property type="match status" value="1"/>
</dbReference>
<dbReference type="STRING" id="3775.A0A1Q3C1C4"/>
<dbReference type="InParanoid" id="A0A1Q3C1C4"/>
<dbReference type="GO" id="GO:0030599">
    <property type="term" value="F:pectinesterase activity"/>
    <property type="evidence" value="ECO:0007669"/>
    <property type="project" value="UniProtKB-UniRule"/>
</dbReference>
<dbReference type="PROSITE" id="PS00503">
    <property type="entry name" value="PECTINESTERASE_2"/>
    <property type="match status" value="1"/>
</dbReference>
<comment type="pathway">
    <text evidence="2 9">Glycan metabolism; pectin degradation; 2-dehydro-3-deoxy-D-gluconate from pectin: step 1/5.</text>
</comment>
<evidence type="ECO:0000256" key="1">
    <source>
        <dbReference type="ARBA" id="ARBA00004191"/>
    </source>
</evidence>
<comment type="subcellular location">
    <subcellularLocation>
        <location evidence="1 9">Secreted</location>
        <location evidence="1 9">Cell wall</location>
    </subcellularLocation>
</comment>
<keyword evidence="9" id="KW-0961">Cell wall biogenesis/degradation</keyword>
<dbReference type="AlphaFoldDB" id="A0A1Q3C1C4"/>
<comment type="similarity">
    <text evidence="4">In the C-terminal section; belongs to the pectinesterase family.</text>
</comment>
<dbReference type="EMBL" id="BDDD01001177">
    <property type="protein sequence ID" value="GAV73986.1"/>
    <property type="molecule type" value="Genomic_DNA"/>
</dbReference>
<evidence type="ECO:0000256" key="7">
    <source>
        <dbReference type="ARBA" id="ARBA00023085"/>
    </source>
</evidence>